<feature type="transmembrane region" description="Helical" evidence="1">
    <location>
        <begin position="302"/>
        <end position="319"/>
    </location>
</feature>
<dbReference type="InterPro" id="IPR011701">
    <property type="entry name" value="MFS"/>
</dbReference>
<accession>A0A7D6C413</accession>
<evidence type="ECO:0000313" key="2">
    <source>
        <dbReference type="EMBL" id="QLJ96804.1"/>
    </source>
</evidence>
<proteinExistence type="predicted"/>
<name>A0A7D6C413_9ACTN</name>
<dbReference type="PANTHER" id="PTHR23542">
    <property type="match status" value="1"/>
</dbReference>
<dbReference type="PANTHER" id="PTHR23542:SF1">
    <property type="entry name" value="MAJOR FACILITATOR SUPERFAMILY (MFS) PROFILE DOMAIN-CONTAINING PROTEIN"/>
    <property type="match status" value="1"/>
</dbReference>
<dbReference type="GO" id="GO:0022857">
    <property type="term" value="F:transmembrane transporter activity"/>
    <property type="evidence" value="ECO:0007669"/>
    <property type="project" value="InterPro"/>
</dbReference>
<dbReference type="Gene3D" id="1.20.1250.20">
    <property type="entry name" value="MFS general substrate transporter like domains"/>
    <property type="match status" value="1"/>
</dbReference>
<keyword evidence="1" id="KW-0812">Transmembrane</keyword>
<organism evidence="2">
    <name type="scientific">Micromonospora carbonacea</name>
    <dbReference type="NCBI Taxonomy" id="47853"/>
    <lineage>
        <taxon>Bacteria</taxon>
        <taxon>Bacillati</taxon>
        <taxon>Actinomycetota</taxon>
        <taxon>Actinomycetes</taxon>
        <taxon>Micromonosporales</taxon>
        <taxon>Micromonosporaceae</taxon>
        <taxon>Micromonospora</taxon>
    </lineage>
</organism>
<evidence type="ECO:0000256" key="1">
    <source>
        <dbReference type="SAM" id="Phobius"/>
    </source>
</evidence>
<feature type="transmembrane region" description="Helical" evidence="1">
    <location>
        <begin position="325"/>
        <end position="348"/>
    </location>
</feature>
<dbReference type="Pfam" id="PF07690">
    <property type="entry name" value="MFS_1"/>
    <property type="match status" value="1"/>
</dbReference>
<feature type="transmembrane region" description="Helical" evidence="1">
    <location>
        <begin position="270"/>
        <end position="290"/>
    </location>
</feature>
<protein>
    <submittedName>
        <fullName evidence="2">MFS transporter</fullName>
    </submittedName>
</protein>
<dbReference type="EMBL" id="CP058905">
    <property type="protein sequence ID" value="QLJ96804.1"/>
    <property type="molecule type" value="Genomic_DNA"/>
</dbReference>
<reference evidence="2" key="1">
    <citation type="submission" date="2020-08" db="EMBL/GenBank/DDBJ databases">
        <title>A bifunctional nitrone conjugated secondary metabolite targeting the ribosome.</title>
        <authorList>
            <person name="Limbrick E.M."/>
            <person name="Graf M."/>
            <person name="Derewacz D.K."/>
            <person name="Nguyen F."/>
            <person name="Spraggins J.M."/>
            <person name="Wieland M."/>
            <person name="Ynigez-Gutierrez A.E."/>
            <person name="Reisman B.J."/>
            <person name="Zinshteyn B."/>
            <person name="McCulloch K."/>
            <person name="Iverson T.M."/>
            <person name="Green R."/>
            <person name="Wilson D.N."/>
            <person name="Bachmann B.O."/>
        </authorList>
    </citation>
    <scope>NUCLEOTIDE SEQUENCE</scope>
    <source>
        <strain evidence="2">Africana</strain>
    </source>
</reference>
<feature type="transmembrane region" description="Helical" evidence="1">
    <location>
        <begin position="12"/>
        <end position="37"/>
    </location>
</feature>
<feature type="transmembrane region" description="Helical" evidence="1">
    <location>
        <begin position="49"/>
        <end position="68"/>
    </location>
</feature>
<gene>
    <name evidence="2" type="ORF">HZU44_18060</name>
</gene>
<feature type="transmembrane region" description="Helical" evidence="1">
    <location>
        <begin position="388"/>
        <end position="408"/>
    </location>
</feature>
<dbReference type="InterPro" id="IPR036259">
    <property type="entry name" value="MFS_trans_sf"/>
</dbReference>
<dbReference type="SUPFAM" id="SSF103473">
    <property type="entry name" value="MFS general substrate transporter"/>
    <property type="match status" value="1"/>
</dbReference>
<feature type="transmembrane region" description="Helical" evidence="1">
    <location>
        <begin position="185"/>
        <end position="207"/>
    </location>
</feature>
<feature type="transmembrane region" description="Helical" evidence="1">
    <location>
        <begin position="153"/>
        <end position="173"/>
    </location>
</feature>
<feature type="transmembrane region" description="Helical" evidence="1">
    <location>
        <begin position="104"/>
        <end position="132"/>
    </location>
</feature>
<sequence>MTARYVELWRVPGAPLLLTGGVVARLGQGVTVLAWILLVRETTGSFVDASLVAAATSLATAAAAPVGGRLADRFGAARVLPWYGAAYAAAQLSLLAATLTGQPLVLLCALAALSGALFPATSPALRAAWTVLTADGTGRERIRTAAMAAESTLFELVFIVGPLLLSAAMLVAGPLAGLTGARPGVAGPAAAIVLAAACAAGGTAILARGQAMRRLEPQGHAPTRGLGPLRAPRMPALLLCAAGVAFSFGASPVAVAAFATTHDGDQAQAVTGVLIAIWSLGSAAAGLWYGARNWDTALSRQLTVLLAGLAVGYAAWAAMPNSIALGAVLLVTGAVIAPAMTVQANLMARIAPASMLTEAYTWLTTVNLTMAAAGSAVAGVIVDGPTGAIGGFVLCAVAAALATVIAAWPGVLAPRSVATPVPPDPARVP</sequence>
<keyword evidence="1" id="KW-1133">Transmembrane helix</keyword>
<feature type="transmembrane region" description="Helical" evidence="1">
    <location>
        <begin position="80"/>
        <end position="98"/>
    </location>
</feature>
<feature type="transmembrane region" description="Helical" evidence="1">
    <location>
        <begin position="236"/>
        <end position="258"/>
    </location>
</feature>
<feature type="transmembrane region" description="Helical" evidence="1">
    <location>
        <begin position="360"/>
        <end position="382"/>
    </location>
</feature>
<keyword evidence="1" id="KW-0472">Membrane</keyword>
<dbReference type="AlphaFoldDB" id="A0A7D6C413"/>